<sequence length="258" mass="28553">MEEGLKNAVKEVHLAAQYLATAAKSFTVSKEDDSHTNLGFNTVEGSLETWPLDDQGLKLKFEYKAFSLSLGSDDKDLMSFALDGQSHEMVVDWLGKAATGLGMAESYDYDLHYSLPYEGLTADFKHEKPSERHLGELLRLRNIAHTAMENLVAEHMLETNIRIWPHHFDSGGYVVIPEGVVSGIGFGMAVPDTLIDDFYLYCSGYHGHQGLDTSSFKPLSMGKWLNEGFKGATLPLSAVGAEMARSFFEETINAYISL</sequence>
<dbReference type="RefSeq" id="WP_161437078.1">
    <property type="nucleotide sequence ID" value="NZ_WXYO01000008.1"/>
</dbReference>
<comment type="caution">
    <text evidence="1">The sequence shown here is derived from an EMBL/GenBank/DDBJ whole genome shotgun (WGS) entry which is preliminary data.</text>
</comment>
<proteinExistence type="predicted"/>
<evidence type="ECO:0000313" key="2">
    <source>
        <dbReference type="Proteomes" id="UP000475249"/>
    </source>
</evidence>
<gene>
    <name evidence="1" type="ORF">GTQ38_18715</name>
</gene>
<evidence type="ECO:0000313" key="1">
    <source>
        <dbReference type="EMBL" id="NAS14049.1"/>
    </source>
</evidence>
<dbReference type="AlphaFoldDB" id="A0A6L9EIN7"/>
<keyword evidence="2" id="KW-1185">Reference proteome</keyword>
<accession>A0A6L9EIN7</accession>
<protein>
    <submittedName>
        <fullName evidence="1">Uncharacterized protein</fullName>
    </submittedName>
</protein>
<organism evidence="1 2">
    <name type="scientific">Poritiphilus flavus</name>
    <dbReference type="NCBI Taxonomy" id="2697053"/>
    <lineage>
        <taxon>Bacteria</taxon>
        <taxon>Pseudomonadati</taxon>
        <taxon>Bacteroidota</taxon>
        <taxon>Flavobacteriia</taxon>
        <taxon>Flavobacteriales</taxon>
        <taxon>Flavobacteriaceae</taxon>
        <taxon>Poritiphilus</taxon>
    </lineage>
</organism>
<dbReference type="Proteomes" id="UP000475249">
    <property type="component" value="Unassembled WGS sequence"/>
</dbReference>
<dbReference type="EMBL" id="WXYO01000008">
    <property type="protein sequence ID" value="NAS14049.1"/>
    <property type="molecule type" value="Genomic_DNA"/>
</dbReference>
<name>A0A6L9EIN7_9FLAO</name>
<reference evidence="1 2" key="1">
    <citation type="submission" date="2020-01" db="EMBL/GenBank/DDBJ databases">
        <title>Bacteria diversity of Porities sp.</title>
        <authorList>
            <person name="Wang G."/>
        </authorList>
    </citation>
    <scope>NUCLEOTIDE SEQUENCE [LARGE SCALE GENOMIC DNA]</scope>
    <source>
        <strain evidence="1 2">R33</strain>
    </source>
</reference>